<dbReference type="OrthoDB" id="251904at2"/>
<evidence type="ECO:0000256" key="1">
    <source>
        <dbReference type="SAM" id="SignalP"/>
    </source>
</evidence>
<feature type="chain" id="PRO_5015665691" description="Right handed beta helix domain-containing protein" evidence="1">
    <location>
        <begin position="23"/>
        <end position="373"/>
    </location>
</feature>
<evidence type="ECO:0000313" key="2">
    <source>
        <dbReference type="EMBL" id="PQO45167.1"/>
    </source>
</evidence>
<reference evidence="2 3" key="1">
    <citation type="submission" date="2018-02" db="EMBL/GenBank/DDBJ databases">
        <title>Comparative genomes isolates from brazilian mangrove.</title>
        <authorList>
            <person name="Araujo J.E."/>
            <person name="Taketani R.G."/>
            <person name="Silva M.C.P."/>
            <person name="Loureco M.V."/>
            <person name="Andreote F.D."/>
        </authorList>
    </citation>
    <scope>NUCLEOTIDE SEQUENCE [LARGE SCALE GENOMIC DNA]</scope>
    <source>
        <strain evidence="2 3">Nap-Phe MGV</strain>
    </source>
</reference>
<protein>
    <recommendedName>
        <fullName evidence="4">Right handed beta helix domain-containing protein</fullName>
    </recommendedName>
</protein>
<dbReference type="Proteomes" id="UP000237819">
    <property type="component" value="Unassembled WGS sequence"/>
</dbReference>
<dbReference type="EMBL" id="PUHZ01000016">
    <property type="protein sequence ID" value="PQO45167.1"/>
    <property type="molecule type" value="Genomic_DNA"/>
</dbReference>
<name>A0A2S8GL54_9BACT</name>
<evidence type="ECO:0008006" key="4">
    <source>
        <dbReference type="Google" id="ProtNLM"/>
    </source>
</evidence>
<dbReference type="SUPFAM" id="SSF51126">
    <property type="entry name" value="Pectin lyase-like"/>
    <property type="match status" value="1"/>
</dbReference>
<dbReference type="InterPro" id="IPR011050">
    <property type="entry name" value="Pectin_lyase_fold/virulence"/>
</dbReference>
<keyword evidence="1" id="KW-0732">Signal</keyword>
<sequence>MNASKSLALFFAFGLLAGSSPAAELHVNCHSGNDANSGAADKPLRTLQRGISLAKEGDVIHLHPRGATYRQSGTFRQQVGITIEGNGVTLDGADPLPEDGWEQVAANLYRRQMKRTPLDRHLLIRAGVMERMGRTQSANSPDFPPHSELKPGQFCFENIDDKTGWLYVCGSLNNLEWSTRVNGVATGGECRALVVRNLNTRNFLNDGFNVHGDCRELKFENVNGYDCFDEGFSAHESAECEIDGGKFYGNENGIADVNTTITVYRNCQFYDNVNTDVLLVGKSHRLIDCQIVNMTSAVALNAGPRDKQLNFALELERVSLKTDQKTAPGHARVNGGTLLLKDCVIENVRLNTLGADVSYQGQNQIDGKTVAGP</sequence>
<dbReference type="InterPro" id="IPR012334">
    <property type="entry name" value="Pectin_lyas_fold"/>
</dbReference>
<evidence type="ECO:0000313" key="3">
    <source>
        <dbReference type="Proteomes" id="UP000237819"/>
    </source>
</evidence>
<accession>A0A2S8GL54</accession>
<organism evidence="2 3">
    <name type="scientific">Blastopirellula marina</name>
    <dbReference type="NCBI Taxonomy" id="124"/>
    <lineage>
        <taxon>Bacteria</taxon>
        <taxon>Pseudomonadati</taxon>
        <taxon>Planctomycetota</taxon>
        <taxon>Planctomycetia</taxon>
        <taxon>Pirellulales</taxon>
        <taxon>Pirellulaceae</taxon>
        <taxon>Blastopirellula</taxon>
    </lineage>
</organism>
<feature type="signal peptide" evidence="1">
    <location>
        <begin position="1"/>
        <end position="22"/>
    </location>
</feature>
<dbReference type="RefSeq" id="WP_105336568.1">
    <property type="nucleotide sequence ID" value="NZ_PUHZ01000016.1"/>
</dbReference>
<gene>
    <name evidence="2" type="ORF">C5Y93_16680</name>
</gene>
<proteinExistence type="predicted"/>
<dbReference type="AlphaFoldDB" id="A0A2S8GL54"/>
<dbReference type="Gene3D" id="2.160.20.10">
    <property type="entry name" value="Single-stranded right-handed beta-helix, Pectin lyase-like"/>
    <property type="match status" value="1"/>
</dbReference>
<comment type="caution">
    <text evidence="2">The sequence shown here is derived from an EMBL/GenBank/DDBJ whole genome shotgun (WGS) entry which is preliminary data.</text>
</comment>